<comment type="catalytic activity">
    <reaction evidence="13">
        <text>serotonin + acetyl-CoA = N-acetylserotonin + CoA + H(+)</text>
        <dbReference type="Rhea" id="RHEA:25217"/>
        <dbReference type="ChEBI" id="CHEBI:15378"/>
        <dbReference type="ChEBI" id="CHEBI:17697"/>
        <dbReference type="ChEBI" id="CHEBI:57287"/>
        <dbReference type="ChEBI" id="CHEBI:57288"/>
        <dbReference type="ChEBI" id="CHEBI:350546"/>
        <dbReference type="EC" id="2.3.1.87"/>
    </reaction>
    <physiologicalReaction direction="left-to-right" evidence="13">
        <dbReference type="Rhea" id="RHEA:25218"/>
    </physiologicalReaction>
</comment>
<dbReference type="PROSITE" id="PS51186">
    <property type="entry name" value="GNAT"/>
    <property type="match status" value="1"/>
</dbReference>
<protein>
    <recommendedName>
        <fullName evidence="5">aralkylamine N-acetyltransferase</fullName>
        <ecNumber evidence="5">2.3.1.87</ecNumber>
    </recommendedName>
</protein>
<evidence type="ECO:0000256" key="6">
    <source>
        <dbReference type="ARBA" id="ARBA00050189"/>
    </source>
</evidence>
<dbReference type="PANTHER" id="PTHR20905:SF1">
    <property type="entry name" value="AT07410P-RELATED"/>
    <property type="match status" value="1"/>
</dbReference>
<evidence type="ECO:0000256" key="13">
    <source>
        <dbReference type="ARBA" id="ARBA00052491"/>
    </source>
</evidence>
<evidence type="ECO:0000256" key="10">
    <source>
        <dbReference type="ARBA" id="ARBA00051823"/>
    </source>
</evidence>
<dbReference type="CDD" id="cd04301">
    <property type="entry name" value="NAT_SF"/>
    <property type="match status" value="1"/>
</dbReference>
<organism evidence="15 16">
    <name type="scientific">Phyllotreta striolata</name>
    <name type="common">Striped flea beetle</name>
    <name type="synonym">Crioceris striolata</name>
    <dbReference type="NCBI Taxonomy" id="444603"/>
    <lineage>
        <taxon>Eukaryota</taxon>
        <taxon>Metazoa</taxon>
        <taxon>Ecdysozoa</taxon>
        <taxon>Arthropoda</taxon>
        <taxon>Hexapoda</taxon>
        <taxon>Insecta</taxon>
        <taxon>Pterygota</taxon>
        <taxon>Neoptera</taxon>
        <taxon>Endopterygota</taxon>
        <taxon>Coleoptera</taxon>
        <taxon>Polyphaga</taxon>
        <taxon>Cucujiformia</taxon>
        <taxon>Chrysomeloidea</taxon>
        <taxon>Chrysomelidae</taxon>
        <taxon>Galerucinae</taxon>
        <taxon>Alticini</taxon>
        <taxon>Phyllotreta</taxon>
    </lineage>
</organism>
<evidence type="ECO:0000256" key="12">
    <source>
        <dbReference type="ARBA" id="ARBA00052335"/>
    </source>
</evidence>
<name>A0A9N9THZ8_PHYSR</name>
<keyword evidence="1" id="KW-0808">Transferase</keyword>
<comment type="catalytic activity">
    <reaction evidence="7">
        <text>serotonin + octadecanoyl-CoA = N-octadecanoyl-serotonin + CoA + H(+)</text>
        <dbReference type="Rhea" id="RHEA:51400"/>
        <dbReference type="ChEBI" id="CHEBI:15378"/>
        <dbReference type="ChEBI" id="CHEBI:57287"/>
        <dbReference type="ChEBI" id="CHEBI:57394"/>
        <dbReference type="ChEBI" id="CHEBI:134065"/>
        <dbReference type="ChEBI" id="CHEBI:350546"/>
    </reaction>
    <physiologicalReaction direction="left-to-right" evidence="7">
        <dbReference type="Rhea" id="RHEA:51401"/>
    </physiologicalReaction>
</comment>
<dbReference type="AlphaFoldDB" id="A0A9N9THZ8"/>
<keyword evidence="2" id="KW-0012">Acyltransferase</keyword>
<evidence type="ECO:0000256" key="1">
    <source>
        <dbReference type="ARBA" id="ARBA00022679"/>
    </source>
</evidence>
<dbReference type="FunFam" id="3.40.630.30:FF:000046">
    <property type="entry name" value="Dopamine N-acetyltransferase"/>
    <property type="match status" value="1"/>
</dbReference>
<gene>
    <name evidence="15" type="ORF">PHYEVI_LOCUS628</name>
</gene>
<comment type="catalytic activity">
    <reaction evidence="10">
        <text>serotonin + (9Z)-octadecenoyl-CoA = N-(9Z-octadecenoyl)-serotonin + CoA + H(+)</text>
        <dbReference type="Rhea" id="RHEA:51392"/>
        <dbReference type="ChEBI" id="CHEBI:15378"/>
        <dbReference type="ChEBI" id="CHEBI:57287"/>
        <dbReference type="ChEBI" id="CHEBI:57387"/>
        <dbReference type="ChEBI" id="CHEBI:134064"/>
        <dbReference type="ChEBI" id="CHEBI:350546"/>
    </reaction>
    <physiologicalReaction direction="left-to-right" evidence="10">
        <dbReference type="Rhea" id="RHEA:51393"/>
    </physiologicalReaction>
</comment>
<keyword evidence="16" id="KW-1185">Reference proteome</keyword>
<evidence type="ECO:0000256" key="7">
    <source>
        <dbReference type="ARBA" id="ARBA00050849"/>
    </source>
</evidence>
<comment type="similarity">
    <text evidence="4">Belongs to the acetyltransferase family. AANAT subfamily.</text>
</comment>
<proteinExistence type="inferred from homology"/>
<dbReference type="Pfam" id="PF00583">
    <property type="entry name" value="Acetyltransf_1"/>
    <property type="match status" value="1"/>
</dbReference>
<reference evidence="15" key="1">
    <citation type="submission" date="2022-01" db="EMBL/GenBank/DDBJ databases">
        <authorList>
            <person name="King R."/>
        </authorList>
    </citation>
    <scope>NUCLEOTIDE SEQUENCE</scope>
</reference>
<evidence type="ECO:0000259" key="14">
    <source>
        <dbReference type="PROSITE" id="PS51186"/>
    </source>
</evidence>
<dbReference type="SUPFAM" id="SSF55729">
    <property type="entry name" value="Acyl-CoA N-acyltransferases (Nat)"/>
    <property type="match status" value="1"/>
</dbReference>
<comment type="catalytic activity">
    <reaction evidence="12">
        <text>dopamine + hexadecanoyl-CoA = N-hexadecanoyl-dopamine + CoA + H(+)</text>
        <dbReference type="Rhea" id="RHEA:51376"/>
        <dbReference type="ChEBI" id="CHEBI:15378"/>
        <dbReference type="ChEBI" id="CHEBI:57287"/>
        <dbReference type="ChEBI" id="CHEBI:57379"/>
        <dbReference type="ChEBI" id="CHEBI:59905"/>
        <dbReference type="ChEBI" id="CHEBI:134058"/>
    </reaction>
    <physiologicalReaction direction="left-to-right" evidence="12">
        <dbReference type="Rhea" id="RHEA:51377"/>
    </physiologicalReaction>
</comment>
<evidence type="ECO:0000313" key="15">
    <source>
        <dbReference type="EMBL" id="CAG9854164.1"/>
    </source>
</evidence>
<evidence type="ECO:0000313" key="16">
    <source>
        <dbReference type="Proteomes" id="UP001153712"/>
    </source>
</evidence>
<dbReference type="Proteomes" id="UP001153712">
    <property type="component" value="Chromosome 1"/>
</dbReference>
<dbReference type="GO" id="GO:0004059">
    <property type="term" value="F:aralkylamine N-acetyltransferase activity"/>
    <property type="evidence" value="ECO:0007669"/>
    <property type="project" value="UniProtKB-EC"/>
</dbReference>
<dbReference type="PANTHER" id="PTHR20905">
    <property type="entry name" value="N-ACETYLTRANSFERASE-RELATED"/>
    <property type="match status" value="1"/>
</dbReference>
<dbReference type="EMBL" id="OU900094">
    <property type="protein sequence ID" value="CAG9854164.1"/>
    <property type="molecule type" value="Genomic_DNA"/>
</dbReference>
<sequence length="214" mass="24037">MSTTSEITIRTAGESDKEPIRQFFRTFFFKDEPLNDFLQLITDESPVNEDLERFVLQSFGKGLDLVAEYQGRLVGVCLNNLFQRDEPVEPFRCSPGNKFQNIVDLLEHVEATVDYFGKYPIERLVSIGIISVDASVRGKGIAKKLVARTKEISREHKAELLVVECTSFYSAAAAKSLGFDEIFSLDFADYKKNGTPVFNPPAPHKAVTAYVTKL</sequence>
<dbReference type="Gene3D" id="3.40.630.30">
    <property type="match status" value="1"/>
</dbReference>
<comment type="pathway">
    <text evidence="3">Aromatic compound metabolism; melatonin biosynthesis; melatonin from serotonin: step 1/2.</text>
</comment>
<evidence type="ECO:0000256" key="8">
    <source>
        <dbReference type="ARBA" id="ARBA00051284"/>
    </source>
</evidence>
<accession>A0A9N9THZ8</accession>
<comment type="catalytic activity">
    <reaction evidence="8">
        <text>serotonin + (5Z,8Z,11Z,14Z)-eicosatetraenoyl-CoA = N-[(5Z,8Z,11Z,14Z)-eicosatetraenoyl]-serotonin + CoA + H(+)</text>
        <dbReference type="Rhea" id="RHEA:51396"/>
        <dbReference type="ChEBI" id="CHEBI:15378"/>
        <dbReference type="ChEBI" id="CHEBI:57287"/>
        <dbReference type="ChEBI" id="CHEBI:57368"/>
        <dbReference type="ChEBI" id="CHEBI:132255"/>
        <dbReference type="ChEBI" id="CHEBI:350546"/>
    </reaction>
    <physiologicalReaction direction="left-to-right" evidence="8">
        <dbReference type="Rhea" id="RHEA:51397"/>
    </physiologicalReaction>
</comment>
<dbReference type="EC" id="2.3.1.87" evidence="5"/>
<dbReference type="OrthoDB" id="41532at2759"/>
<dbReference type="InterPro" id="IPR000182">
    <property type="entry name" value="GNAT_dom"/>
</dbReference>
<comment type="catalytic activity">
    <reaction evidence="6">
        <text>dopamine + (9Z)-octadecenoyl-CoA = N-(9Z-octadecanoyl)-dopamine + CoA + H(+)</text>
        <dbReference type="Rhea" id="RHEA:51380"/>
        <dbReference type="ChEBI" id="CHEBI:15378"/>
        <dbReference type="ChEBI" id="CHEBI:31883"/>
        <dbReference type="ChEBI" id="CHEBI:57287"/>
        <dbReference type="ChEBI" id="CHEBI:57387"/>
        <dbReference type="ChEBI" id="CHEBI:59905"/>
    </reaction>
    <physiologicalReaction direction="left-to-right" evidence="6">
        <dbReference type="Rhea" id="RHEA:51381"/>
    </physiologicalReaction>
</comment>
<evidence type="ECO:0000256" key="4">
    <source>
        <dbReference type="ARBA" id="ARBA00038182"/>
    </source>
</evidence>
<comment type="catalytic activity">
    <reaction evidence="11">
        <text>serotonin + hexadecanoyl-CoA = N-hexadecanoyl-serotonin + CoA + H(+)</text>
        <dbReference type="Rhea" id="RHEA:51384"/>
        <dbReference type="ChEBI" id="CHEBI:15378"/>
        <dbReference type="ChEBI" id="CHEBI:57287"/>
        <dbReference type="ChEBI" id="CHEBI:57379"/>
        <dbReference type="ChEBI" id="CHEBI:134059"/>
        <dbReference type="ChEBI" id="CHEBI:350546"/>
    </reaction>
    <physiologicalReaction direction="left-to-right" evidence="11">
        <dbReference type="Rhea" id="RHEA:51385"/>
    </physiologicalReaction>
</comment>
<evidence type="ECO:0000256" key="9">
    <source>
        <dbReference type="ARBA" id="ARBA00051711"/>
    </source>
</evidence>
<feature type="domain" description="N-acetyltransferase" evidence="14">
    <location>
        <begin position="7"/>
        <end position="203"/>
    </location>
</feature>
<comment type="catalytic activity">
    <reaction evidence="9">
        <text>dopamine + acetyl-CoA = N-acetyldopamine + CoA + H(+)</text>
        <dbReference type="Rhea" id="RHEA:51388"/>
        <dbReference type="ChEBI" id="CHEBI:15378"/>
        <dbReference type="ChEBI" id="CHEBI:57287"/>
        <dbReference type="ChEBI" id="CHEBI:57288"/>
        <dbReference type="ChEBI" id="CHEBI:59905"/>
        <dbReference type="ChEBI" id="CHEBI:125678"/>
    </reaction>
    <physiologicalReaction direction="left-to-right" evidence="9">
        <dbReference type="Rhea" id="RHEA:51389"/>
    </physiologicalReaction>
</comment>
<dbReference type="InterPro" id="IPR016181">
    <property type="entry name" value="Acyl_CoA_acyltransferase"/>
</dbReference>
<evidence type="ECO:0000256" key="11">
    <source>
        <dbReference type="ARBA" id="ARBA00052178"/>
    </source>
</evidence>
<evidence type="ECO:0000256" key="3">
    <source>
        <dbReference type="ARBA" id="ARBA00037926"/>
    </source>
</evidence>
<evidence type="ECO:0000256" key="5">
    <source>
        <dbReference type="ARBA" id="ARBA00039114"/>
    </source>
</evidence>
<evidence type="ECO:0000256" key="2">
    <source>
        <dbReference type="ARBA" id="ARBA00023315"/>
    </source>
</evidence>